<keyword evidence="1" id="KW-1133">Transmembrane helix</keyword>
<organism evidence="2 3">
    <name type="scientific">Cerrena zonata</name>
    <dbReference type="NCBI Taxonomy" id="2478898"/>
    <lineage>
        <taxon>Eukaryota</taxon>
        <taxon>Fungi</taxon>
        <taxon>Dikarya</taxon>
        <taxon>Basidiomycota</taxon>
        <taxon>Agaricomycotina</taxon>
        <taxon>Agaricomycetes</taxon>
        <taxon>Polyporales</taxon>
        <taxon>Cerrenaceae</taxon>
        <taxon>Cerrena</taxon>
    </lineage>
</organism>
<sequence>MQEKAPDLEKVFSSTEEYFDSIENHLDEVAGMLKESPEIGKGHTLYVQWHALRKDWYDARVESRSGARDLARFLGYERDRLCTKMRQGDLGTKQVCLDKFIQEMQKQEQSIFGTIQRFSNLKDRIDLFSEKIQDALHGKGITGLMKRISNYLSRFAAYVIKLSDALAKAACEYIDSKWSNTPEAKYTRPSLLSLLLSALKEVKYDPSPARIITETERYTKELHCMLEALEKAFGEYRMRCQLLSQVLIHFKSRLVADAACEAIAADLAALDFQLLIDGLYGYGHLGFPAVYRWYLWLWLQLGSSFRLGIVAVIVISWGLIFKVDLPNVTPTDLLMTVQGY</sequence>
<evidence type="ECO:0000313" key="3">
    <source>
        <dbReference type="Proteomes" id="UP001385951"/>
    </source>
</evidence>
<dbReference type="EMBL" id="JASBNA010000004">
    <property type="protein sequence ID" value="KAK7692174.1"/>
    <property type="molecule type" value="Genomic_DNA"/>
</dbReference>
<comment type="caution">
    <text evidence="2">The sequence shown here is derived from an EMBL/GenBank/DDBJ whole genome shotgun (WGS) entry which is preliminary data.</text>
</comment>
<dbReference type="AlphaFoldDB" id="A0AAW0GK37"/>
<keyword evidence="1" id="KW-0472">Membrane</keyword>
<keyword evidence="3" id="KW-1185">Reference proteome</keyword>
<reference evidence="2 3" key="1">
    <citation type="submission" date="2022-09" db="EMBL/GenBank/DDBJ databases">
        <authorList>
            <person name="Palmer J.M."/>
        </authorList>
    </citation>
    <scope>NUCLEOTIDE SEQUENCE [LARGE SCALE GENOMIC DNA]</scope>
    <source>
        <strain evidence="2 3">DSM 7382</strain>
    </source>
</reference>
<gene>
    <name evidence="2" type="ORF">QCA50_003795</name>
</gene>
<name>A0AAW0GK37_9APHY</name>
<evidence type="ECO:0000313" key="2">
    <source>
        <dbReference type="EMBL" id="KAK7692174.1"/>
    </source>
</evidence>
<feature type="transmembrane region" description="Helical" evidence="1">
    <location>
        <begin position="295"/>
        <end position="320"/>
    </location>
</feature>
<evidence type="ECO:0000256" key="1">
    <source>
        <dbReference type="SAM" id="Phobius"/>
    </source>
</evidence>
<keyword evidence="1" id="KW-0812">Transmembrane</keyword>
<protein>
    <submittedName>
        <fullName evidence="2">Uncharacterized protein</fullName>
    </submittedName>
</protein>
<accession>A0AAW0GK37</accession>
<dbReference type="Proteomes" id="UP001385951">
    <property type="component" value="Unassembled WGS sequence"/>
</dbReference>
<proteinExistence type="predicted"/>